<dbReference type="KEGG" id="otd:J1M35_01890"/>
<dbReference type="RefSeq" id="WP_208009448.1">
    <property type="nucleotide sequence ID" value="NZ_CP071796.1"/>
</dbReference>
<keyword evidence="2 3" id="KW-0040">ANK repeat</keyword>
<dbReference type="Proteomes" id="UP000663903">
    <property type="component" value="Chromosome"/>
</dbReference>
<evidence type="ECO:0000256" key="2">
    <source>
        <dbReference type="ARBA" id="ARBA00023043"/>
    </source>
</evidence>
<dbReference type="SMART" id="SM00248">
    <property type="entry name" value="ANK"/>
    <property type="match status" value="5"/>
</dbReference>
<evidence type="ECO:0000256" key="3">
    <source>
        <dbReference type="PROSITE-ProRule" id="PRU00023"/>
    </source>
</evidence>
<organism evidence="4 5">
    <name type="scientific">Ottowia testudinis</name>
    <dbReference type="NCBI Taxonomy" id="2816950"/>
    <lineage>
        <taxon>Bacteria</taxon>
        <taxon>Pseudomonadati</taxon>
        <taxon>Pseudomonadota</taxon>
        <taxon>Betaproteobacteria</taxon>
        <taxon>Burkholderiales</taxon>
        <taxon>Comamonadaceae</taxon>
        <taxon>Ottowia</taxon>
    </lineage>
</organism>
<proteinExistence type="predicted"/>
<keyword evidence="5" id="KW-1185">Reference proteome</keyword>
<evidence type="ECO:0000313" key="4">
    <source>
        <dbReference type="EMBL" id="QTD45700.1"/>
    </source>
</evidence>
<dbReference type="EMBL" id="CP071796">
    <property type="protein sequence ID" value="QTD45700.1"/>
    <property type="molecule type" value="Genomic_DNA"/>
</dbReference>
<keyword evidence="1" id="KW-0677">Repeat</keyword>
<dbReference type="PROSITE" id="PS50088">
    <property type="entry name" value="ANK_REPEAT"/>
    <property type="match status" value="1"/>
</dbReference>
<reference evidence="4" key="1">
    <citation type="submission" date="2021-03" db="EMBL/GenBank/DDBJ databases">
        <title>Ottowia sp. 27C isolated from the cloaca of a Giant Asian pond turtle (Heosemys grandis).</title>
        <authorList>
            <person name="Spergser J."/>
            <person name="Busse H.-J."/>
        </authorList>
    </citation>
    <scope>NUCLEOTIDE SEQUENCE</scope>
    <source>
        <strain evidence="4">27C</strain>
    </source>
</reference>
<dbReference type="SUPFAM" id="SSF48403">
    <property type="entry name" value="Ankyrin repeat"/>
    <property type="match status" value="1"/>
</dbReference>
<protein>
    <submittedName>
        <fullName evidence="4">Ankyrin repeat domain-containing protein</fullName>
    </submittedName>
</protein>
<evidence type="ECO:0000256" key="1">
    <source>
        <dbReference type="ARBA" id="ARBA00022737"/>
    </source>
</evidence>
<evidence type="ECO:0000313" key="5">
    <source>
        <dbReference type="Proteomes" id="UP000663903"/>
    </source>
</evidence>
<dbReference type="InterPro" id="IPR002110">
    <property type="entry name" value="Ankyrin_rpt"/>
</dbReference>
<dbReference type="PANTHER" id="PTHR24126">
    <property type="entry name" value="ANKYRIN REPEAT, PH AND SEC7 DOMAIN CONTAINING PROTEIN SECG-RELATED"/>
    <property type="match status" value="1"/>
</dbReference>
<dbReference type="AlphaFoldDB" id="A0A975CGC7"/>
<accession>A0A975CGC7</accession>
<dbReference type="InterPro" id="IPR036770">
    <property type="entry name" value="Ankyrin_rpt-contain_sf"/>
</dbReference>
<gene>
    <name evidence="4" type="ORF">J1M35_01890</name>
</gene>
<dbReference type="Pfam" id="PF12796">
    <property type="entry name" value="Ank_2"/>
    <property type="match status" value="1"/>
</dbReference>
<dbReference type="PROSITE" id="PS50297">
    <property type="entry name" value="ANK_REP_REGION"/>
    <property type="match status" value="1"/>
</dbReference>
<name>A0A975CGC7_9BURK</name>
<feature type="repeat" description="ANK" evidence="3">
    <location>
        <begin position="80"/>
        <end position="112"/>
    </location>
</feature>
<sequence>MREEPRSDERFGSPQAAALYAAAARGELDRARQLMAQGVSLDAANAREMTLLETAMREGNRRAFDNLLALGANPVYLGSHRDTPMHFAAILTDPYWLKTLLARGADTEVRNRLGETPLFRALGQEANVQLLLDAGADIHAHSRSRETLLHKAAATLNYAQVVRFLELGVDPRATDDLGGTFQRAFFMARESLLNDSAKAARAKVRAWLRERGIAVEDAGQR</sequence>
<dbReference type="Gene3D" id="1.25.40.20">
    <property type="entry name" value="Ankyrin repeat-containing domain"/>
    <property type="match status" value="1"/>
</dbReference>
<dbReference type="PANTHER" id="PTHR24126:SF14">
    <property type="entry name" value="ANK_REP_REGION DOMAIN-CONTAINING PROTEIN"/>
    <property type="match status" value="1"/>
</dbReference>